<dbReference type="InterPro" id="IPR037053">
    <property type="entry name" value="Phage_tail_collar_dom_sf"/>
</dbReference>
<dbReference type="SUPFAM" id="SSF88874">
    <property type="entry name" value="Receptor-binding domain of short tail fibre protein gp12"/>
    <property type="match status" value="1"/>
</dbReference>
<protein>
    <submittedName>
        <fullName evidence="2">Phage Tail Collar Domain</fullName>
    </submittedName>
</protein>
<accession>A0A380BIX5</accession>
<reference evidence="2 3" key="1">
    <citation type="submission" date="2018-06" db="EMBL/GenBank/DDBJ databases">
        <authorList>
            <consortium name="Pathogen Informatics"/>
            <person name="Doyle S."/>
        </authorList>
    </citation>
    <scope>NUCLEOTIDE SEQUENCE [LARGE SCALE GENOMIC DNA]</scope>
    <source>
        <strain evidence="2 3">NCTC11388</strain>
    </source>
</reference>
<name>A0A380BIX5_SPHSI</name>
<dbReference type="RefSeq" id="WP_115169163.1">
    <property type="nucleotide sequence ID" value="NZ_UGYW01000002.1"/>
</dbReference>
<dbReference type="Pfam" id="PF07484">
    <property type="entry name" value="Collar"/>
    <property type="match status" value="1"/>
</dbReference>
<evidence type="ECO:0000259" key="1">
    <source>
        <dbReference type="Pfam" id="PF07484"/>
    </source>
</evidence>
<evidence type="ECO:0000313" key="2">
    <source>
        <dbReference type="EMBL" id="SUJ01332.1"/>
    </source>
</evidence>
<proteinExistence type="predicted"/>
<sequence>MEGYIAEIRGFAGTFAPVGWMFCAGQILSINNYQTLYVLIGTTYGGDGVNTFVLPDLRGRVPIGAGPGPGLTNVVLGQVIGTETVTLLPSHLPTHTHSAAVNATSVPFAVKVSPAAATLHAAATNSQLGQPMFNSTSTLGYNSAIPDKKMSDSSLNTNGLTVTTTRSGGSLPHENMQPFLTTNYIICVEGIFPSRN</sequence>
<organism evidence="2 3">
    <name type="scientific">Sphingobacterium spiritivorum</name>
    <name type="common">Flavobacterium spiritivorum</name>
    <dbReference type="NCBI Taxonomy" id="258"/>
    <lineage>
        <taxon>Bacteria</taxon>
        <taxon>Pseudomonadati</taxon>
        <taxon>Bacteroidota</taxon>
        <taxon>Sphingobacteriia</taxon>
        <taxon>Sphingobacteriales</taxon>
        <taxon>Sphingobacteriaceae</taxon>
        <taxon>Sphingobacterium</taxon>
    </lineage>
</organism>
<dbReference type="EMBL" id="UGYW01000002">
    <property type="protein sequence ID" value="SUJ01332.1"/>
    <property type="molecule type" value="Genomic_DNA"/>
</dbReference>
<gene>
    <name evidence="2" type="ORF">NCTC11388_00760</name>
</gene>
<evidence type="ECO:0000313" key="3">
    <source>
        <dbReference type="Proteomes" id="UP000254893"/>
    </source>
</evidence>
<dbReference type="Gene3D" id="3.90.1340.10">
    <property type="entry name" value="Phage tail collar domain"/>
    <property type="match status" value="1"/>
</dbReference>
<dbReference type="InterPro" id="IPR011083">
    <property type="entry name" value="Phage_tail_collar_dom"/>
</dbReference>
<dbReference type="Proteomes" id="UP000254893">
    <property type="component" value="Unassembled WGS sequence"/>
</dbReference>
<dbReference type="AlphaFoldDB" id="A0A380BIX5"/>
<feature type="domain" description="Phage tail collar" evidence="1">
    <location>
        <begin position="7"/>
        <end position="62"/>
    </location>
</feature>